<dbReference type="GO" id="GO:0016773">
    <property type="term" value="F:phosphotransferase activity, alcohol group as acceptor"/>
    <property type="evidence" value="ECO:0007669"/>
    <property type="project" value="UniProtKB-UniRule"/>
</dbReference>
<dbReference type="Gene3D" id="3.30.420.40">
    <property type="match status" value="2"/>
</dbReference>
<dbReference type="RefSeq" id="WP_117331422.1">
    <property type="nucleotide sequence ID" value="NZ_QUWK01000018.1"/>
</dbReference>
<evidence type="ECO:0000313" key="2">
    <source>
        <dbReference type="EMBL" id="RFU93803.1"/>
    </source>
</evidence>
<evidence type="ECO:0000256" key="1">
    <source>
        <dbReference type="HAMAP-Rule" id="MF_01270"/>
    </source>
</evidence>
<sequence>MNTNDLIHRYRKETTHRIIGLMSGTSLDGVDAVLVTITSEADGHVESVTLEDQVAIPYTNDVKAMVNRLCVKGASDIEDLCFAHFGLAHWNGEAVNRLIEHSTVERSSIAAIGMHGQTVWHAPVPRTFPGPEGTLDITGTLQIGNAQMVASLTGLPVISDFRSADMAEGGEGAPLAPYIDYLLFHQEGKGIAVQNIGGIGNVTVLPQGGDEEAIFAFDTGPGNMIIDQIVALGTHQKQQYDDGGTIAARGTVSIELLTQMMRDPYFAKKPPKSTGREVYGSDYSEQVLKQAEALKLSFEDVVATATAFTAKTIASSYTDFVLPVTTLDTVVVSGGGARNKTLLSMIKGYLPEGISVQPSDEVGVPDQAREAMAFALMAHESLMGRPSNIPKVTGAKRRVVLGTITMQQL</sequence>
<dbReference type="GO" id="GO:0097175">
    <property type="term" value="P:1,6-anhydro-N-acetyl-beta-muramic acid catabolic process"/>
    <property type="evidence" value="ECO:0007669"/>
    <property type="project" value="UniProtKB-UniRule"/>
</dbReference>
<comment type="caution">
    <text evidence="2">The sequence shown here is derived from an EMBL/GenBank/DDBJ whole genome shotgun (WGS) entry which is preliminary data.</text>
</comment>
<evidence type="ECO:0000313" key="3">
    <source>
        <dbReference type="Proteomes" id="UP000264002"/>
    </source>
</evidence>
<comment type="similarity">
    <text evidence="1">Belongs to the anhydro-N-acetylmuramic acid kinase family.</text>
</comment>
<dbReference type="CDD" id="cd24050">
    <property type="entry name" value="ASKHA_NBD_ANMK"/>
    <property type="match status" value="1"/>
</dbReference>
<dbReference type="NCBIfam" id="NF007148">
    <property type="entry name" value="PRK09585.3-2"/>
    <property type="match status" value="1"/>
</dbReference>
<dbReference type="UniPathway" id="UPA00343"/>
<dbReference type="PANTHER" id="PTHR30605:SF0">
    <property type="entry name" value="ANHYDRO-N-ACETYLMURAMIC ACID KINASE"/>
    <property type="match status" value="1"/>
</dbReference>
<keyword evidence="1" id="KW-0067">ATP-binding</keyword>
<dbReference type="GO" id="GO:0006040">
    <property type="term" value="P:amino sugar metabolic process"/>
    <property type="evidence" value="ECO:0007669"/>
    <property type="project" value="InterPro"/>
</dbReference>
<keyword evidence="1" id="KW-0547">Nucleotide-binding</keyword>
<dbReference type="InterPro" id="IPR005338">
    <property type="entry name" value="Anhydro_N_Ac-Mur_kinase"/>
</dbReference>
<dbReference type="GO" id="GO:0005524">
    <property type="term" value="F:ATP binding"/>
    <property type="evidence" value="ECO:0007669"/>
    <property type="project" value="UniProtKB-UniRule"/>
</dbReference>
<proteinExistence type="inferred from homology"/>
<comment type="catalytic activity">
    <reaction evidence="1">
        <text>1,6-anhydro-N-acetyl-beta-muramate + ATP + H2O = N-acetyl-D-muramate 6-phosphate + ADP + H(+)</text>
        <dbReference type="Rhea" id="RHEA:24952"/>
        <dbReference type="ChEBI" id="CHEBI:15377"/>
        <dbReference type="ChEBI" id="CHEBI:15378"/>
        <dbReference type="ChEBI" id="CHEBI:30616"/>
        <dbReference type="ChEBI" id="CHEBI:58690"/>
        <dbReference type="ChEBI" id="CHEBI:58722"/>
        <dbReference type="ChEBI" id="CHEBI:456216"/>
        <dbReference type="EC" id="2.7.1.170"/>
    </reaction>
</comment>
<dbReference type="SUPFAM" id="SSF53067">
    <property type="entry name" value="Actin-like ATPase domain"/>
    <property type="match status" value="1"/>
</dbReference>
<dbReference type="EC" id="2.7.1.170" evidence="1"/>
<organism evidence="2 3">
    <name type="scientific">Sphaerochaeta halotolerans</name>
    <dbReference type="NCBI Taxonomy" id="2293840"/>
    <lineage>
        <taxon>Bacteria</taxon>
        <taxon>Pseudomonadati</taxon>
        <taxon>Spirochaetota</taxon>
        <taxon>Spirochaetia</taxon>
        <taxon>Spirochaetales</taxon>
        <taxon>Sphaerochaetaceae</taxon>
        <taxon>Sphaerochaeta</taxon>
    </lineage>
</organism>
<comment type="function">
    <text evidence="1">Catalyzes the specific phosphorylation of 1,6-anhydro-N-acetylmuramic acid (anhMurNAc) with the simultaneous cleavage of the 1,6-anhydro ring, generating MurNAc-6-P. Is required for the utilization of anhMurNAc either imported from the medium or derived from its own cell wall murein, and thus plays a role in cell wall recycling.</text>
</comment>
<protein>
    <recommendedName>
        <fullName evidence="1">Anhydro-N-acetylmuramic acid kinase</fullName>
        <ecNumber evidence="1">2.7.1.170</ecNumber>
    </recommendedName>
    <alternativeName>
        <fullName evidence="1">AnhMurNAc kinase</fullName>
    </alternativeName>
</protein>
<keyword evidence="3" id="KW-1185">Reference proteome</keyword>
<dbReference type="HAMAP" id="MF_01270">
    <property type="entry name" value="AnhMurNAc_kinase"/>
    <property type="match status" value="1"/>
</dbReference>
<comment type="pathway">
    <text evidence="1">Cell wall biogenesis; peptidoglycan recycling.</text>
</comment>
<dbReference type="InterPro" id="IPR043129">
    <property type="entry name" value="ATPase_NBD"/>
</dbReference>
<dbReference type="Pfam" id="PF03702">
    <property type="entry name" value="AnmK"/>
    <property type="match status" value="1"/>
</dbReference>
<dbReference type="Proteomes" id="UP000264002">
    <property type="component" value="Unassembled WGS sequence"/>
</dbReference>
<comment type="pathway">
    <text evidence="1">Amino-sugar metabolism; 1,6-anhydro-N-acetylmuramate degradation.</text>
</comment>
<keyword evidence="1" id="KW-0119">Carbohydrate metabolism</keyword>
<name>A0A372MEC4_9SPIR</name>
<keyword evidence="1 2" id="KW-0808">Transferase</keyword>
<dbReference type="GO" id="GO:0016301">
    <property type="term" value="F:kinase activity"/>
    <property type="evidence" value="ECO:0007669"/>
    <property type="project" value="UniProtKB-KW"/>
</dbReference>
<accession>A0A372MEC4</accession>
<reference evidence="2 3" key="2">
    <citation type="submission" date="2018-09" db="EMBL/GenBank/DDBJ databases">
        <title>Genome of Sphaerochaeta halotolerans strain 4-11.</title>
        <authorList>
            <person name="Nazina T.N."/>
            <person name="Sokolova D.S."/>
        </authorList>
    </citation>
    <scope>NUCLEOTIDE SEQUENCE [LARGE SCALE GENOMIC DNA]</scope>
    <source>
        <strain evidence="2 3">4-11</strain>
    </source>
</reference>
<gene>
    <name evidence="1" type="primary">anmK</name>
    <name evidence="2" type="ORF">DYP60_12870</name>
</gene>
<dbReference type="GO" id="GO:0009254">
    <property type="term" value="P:peptidoglycan turnover"/>
    <property type="evidence" value="ECO:0007669"/>
    <property type="project" value="UniProtKB-UniRule"/>
</dbReference>
<dbReference type="AlphaFoldDB" id="A0A372MEC4"/>
<dbReference type="EMBL" id="QUWK01000018">
    <property type="protein sequence ID" value="RFU93803.1"/>
    <property type="molecule type" value="Genomic_DNA"/>
</dbReference>
<dbReference type="UniPathway" id="UPA00544"/>
<keyword evidence="1 2" id="KW-0418">Kinase</keyword>
<feature type="binding site" evidence="1">
    <location>
        <begin position="24"/>
        <end position="31"/>
    </location>
    <ligand>
        <name>ATP</name>
        <dbReference type="ChEBI" id="CHEBI:30616"/>
    </ligand>
</feature>
<dbReference type="PANTHER" id="PTHR30605">
    <property type="entry name" value="ANHYDRO-N-ACETYLMURAMIC ACID KINASE"/>
    <property type="match status" value="1"/>
</dbReference>
<reference evidence="3" key="1">
    <citation type="submission" date="2018-08" db="EMBL/GenBank/DDBJ databases">
        <authorList>
            <person name="Grouzdev D.S."/>
            <person name="Krutkina M.S."/>
        </authorList>
    </citation>
    <scope>NUCLEOTIDE SEQUENCE [LARGE SCALE GENOMIC DNA]</scope>
    <source>
        <strain evidence="3">4-11</strain>
    </source>
</reference>